<dbReference type="AlphaFoldDB" id="A0A507BQ05"/>
<dbReference type="STRING" id="1806994.A0A507BQ05"/>
<dbReference type="EMBL" id="QEAO01000141">
    <property type="protein sequence ID" value="TPX29992.1"/>
    <property type="molecule type" value="Genomic_DNA"/>
</dbReference>
<keyword evidence="2" id="KW-0479">Metal-binding</keyword>
<evidence type="ECO:0000313" key="5">
    <source>
        <dbReference type="Proteomes" id="UP000319731"/>
    </source>
</evidence>
<dbReference type="Pfam" id="PF13359">
    <property type="entry name" value="DDE_Tnp_4"/>
    <property type="match status" value="1"/>
</dbReference>
<comment type="cofactor">
    <cofactor evidence="1">
        <name>a divalent metal cation</name>
        <dbReference type="ChEBI" id="CHEBI:60240"/>
    </cofactor>
</comment>
<comment type="caution">
    <text evidence="4">The sequence shown here is derived from an EMBL/GenBank/DDBJ whole genome shotgun (WGS) entry which is preliminary data.</text>
</comment>
<dbReference type="InterPro" id="IPR027806">
    <property type="entry name" value="HARBI1_dom"/>
</dbReference>
<dbReference type="Proteomes" id="UP000319731">
    <property type="component" value="Unassembled WGS sequence"/>
</dbReference>
<protein>
    <recommendedName>
        <fullName evidence="3">DDE Tnp4 domain-containing protein</fullName>
    </recommendedName>
</protein>
<evidence type="ECO:0000313" key="4">
    <source>
        <dbReference type="EMBL" id="TPX29992.1"/>
    </source>
</evidence>
<sequence length="293" mass="33625">MPTTFITTNRLKLSSVDALAMLLKRMSYPNRLGDLVLFFGREASVISRFTNEVSLFIHKRWHNLLRWDHCRLTEEVLQSYHCAIWDKGGKLDGPSSNQELVYNGWKGVHALKFQSVVAPDGLILHLDGPYLGKHHDAWILHVSGLLGVLNDHLRFGDKRFCVYGDPAYPVTEHLIGPFKPPRNPEEQEFNKMMSAVRIAVEWGFGMIASKFAFLDFERNLKMLLQPVAQYYLVCGLLLNAMTCLRGNQTSMFFELNPPNLDQYFTDQGAQHEPDSCFHCETYSNVSVKRKQRT</sequence>
<organism evidence="4 5">
    <name type="scientific">Synchytrium microbalum</name>
    <dbReference type="NCBI Taxonomy" id="1806994"/>
    <lineage>
        <taxon>Eukaryota</taxon>
        <taxon>Fungi</taxon>
        <taxon>Fungi incertae sedis</taxon>
        <taxon>Chytridiomycota</taxon>
        <taxon>Chytridiomycota incertae sedis</taxon>
        <taxon>Chytridiomycetes</taxon>
        <taxon>Synchytriales</taxon>
        <taxon>Synchytriaceae</taxon>
        <taxon>Synchytrium</taxon>
    </lineage>
</organism>
<dbReference type="PANTHER" id="PTHR34615">
    <property type="entry name" value="PX DOMAIN-CONTAINING PROTEIN"/>
    <property type="match status" value="1"/>
</dbReference>
<dbReference type="GO" id="GO:0046872">
    <property type="term" value="F:metal ion binding"/>
    <property type="evidence" value="ECO:0007669"/>
    <property type="project" value="UniProtKB-KW"/>
</dbReference>
<feature type="domain" description="DDE Tnp4" evidence="3">
    <location>
        <begin position="92"/>
        <end position="239"/>
    </location>
</feature>
<dbReference type="PANTHER" id="PTHR34615:SF1">
    <property type="entry name" value="PX DOMAIN-CONTAINING PROTEIN"/>
    <property type="match status" value="1"/>
</dbReference>
<evidence type="ECO:0000259" key="3">
    <source>
        <dbReference type="Pfam" id="PF13359"/>
    </source>
</evidence>
<dbReference type="OrthoDB" id="5945905at2759"/>
<evidence type="ECO:0000256" key="1">
    <source>
        <dbReference type="ARBA" id="ARBA00001968"/>
    </source>
</evidence>
<reference evidence="4 5" key="1">
    <citation type="journal article" date="2019" name="Sci. Rep.">
        <title>Comparative genomics of chytrid fungi reveal insights into the obligate biotrophic and pathogenic lifestyle of Synchytrium endobioticum.</title>
        <authorList>
            <person name="van de Vossenberg B.T.L.H."/>
            <person name="Warris S."/>
            <person name="Nguyen H.D.T."/>
            <person name="van Gent-Pelzer M.P.E."/>
            <person name="Joly D.L."/>
            <person name="van de Geest H.C."/>
            <person name="Bonants P.J.M."/>
            <person name="Smith D.S."/>
            <person name="Levesque C.A."/>
            <person name="van der Lee T.A.J."/>
        </authorList>
    </citation>
    <scope>NUCLEOTIDE SEQUENCE [LARGE SCALE GENOMIC DNA]</scope>
    <source>
        <strain evidence="4 5">JEL517</strain>
    </source>
</reference>
<keyword evidence="5" id="KW-1185">Reference proteome</keyword>
<name>A0A507BQ05_9FUNG</name>
<evidence type="ECO:0000256" key="2">
    <source>
        <dbReference type="ARBA" id="ARBA00022723"/>
    </source>
</evidence>
<dbReference type="GeneID" id="42007522"/>
<dbReference type="RefSeq" id="XP_031021800.1">
    <property type="nucleotide sequence ID" value="XM_031172225.1"/>
</dbReference>
<accession>A0A507BQ05</accession>
<gene>
    <name evidence="4" type="ORF">SmJEL517_g06299</name>
</gene>
<proteinExistence type="predicted"/>